<keyword evidence="4" id="KW-0472">Membrane</keyword>
<protein>
    <recommendedName>
        <fullName evidence="5">Glycoside hydrolase family 5 C-terminal domain-containing protein</fullName>
    </recommendedName>
</protein>
<dbReference type="InterPro" id="IPR013780">
    <property type="entry name" value="Glyco_hydro_b"/>
</dbReference>
<comment type="similarity">
    <text evidence="1">Belongs to the glycosyl hydrolase 5 (cellulase A) family.</text>
</comment>
<proteinExistence type="inferred from homology"/>
<keyword evidence="4" id="KW-0812">Transmembrane</keyword>
<keyword evidence="2" id="KW-0378">Hydrolase</keyword>
<dbReference type="SUPFAM" id="SSF51445">
    <property type="entry name" value="(Trans)glycosidases"/>
    <property type="match status" value="1"/>
</dbReference>
<evidence type="ECO:0000313" key="6">
    <source>
        <dbReference type="EMBL" id="CAL1710310.1"/>
    </source>
</evidence>
<keyword evidence="4" id="KW-1133">Transmembrane helix</keyword>
<sequence length="829" mass="93109">MASSVPSDLDASFVLVNDDYVPSSSASAGTPTPGAMQSRHLNSTLLSPATPSYAHDWSPSGTGGKLSQHGRHFIDAHGRVCHLRGVNLSGNCKTPIHDTFPDNPAAVTFVNRPFPIEDAPQHFARLRRWGLTFVRFLVTWEAVEHAGPGEYDYDYLNYLKQVLALLPQYGLSCFVALHQDVWSRYSGGSGAPAWTIESAGFDLDALEESGSAWLNGLRVKTAEGKYDEEDRGTVKPEERGLWSTGYQKLAAATLATCFWAGDTFAPKAKVKRRTKTGNEEEVSIQQFLQDDFLDMWEVLADTVGHLPGVLGFEIMNEPHRGYVELQSMYGWDYNTDLHLGAIPSPLHSFTLGAGYSTSVPHYTRSFPMPTRHTSSVTLNTAGRKVWREDGVTEGKCIWEMHGVWGWDEQKKEGIVLRENYFKRHPLTGKPVDWYNDFYFPFLSRWADRVRTVVDNDKMVFVEAIPNEFCPSSWTPDHQPGNLVYAPHWYDLNALFNKAFGDFSVNVQGLSRGMFLLKAFYWGHIGARNNFSLQIKNLAEAAYRSLGEKPVLIGECGIPMDMNQGEAFESEDWTWQNRMMDAMITALERSFIGFTYVLFRLCGSEQFNSSCVCRLWNYNPSNSDLHGDTWNGENFSFFAQRRALPPSLLTLDQTSPTLDNGARLLRAVVRPYAAKVAGIPLKWKYELNTGDCELEWMVPYSNGHEDSQAKGGPTVDQPPLVGHPTLTSNTTEIFFPHILSQDRTLSVSSPLDSSSASPTFTSEYVPSLQTLYIQQLDMTPGKKYHIKIRLDPSLKQAFELNDFWTDFIGHIYLGGGFIFAIAAWFFVGFL</sequence>
<evidence type="ECO:0000256" key="3">
    <source>
        <dbReference type="ARBA" id="ARBA00023295"/>
    </source>
</evidence>
<accession>A0ABP1DRD3</accession>
<keyword evidence="7" id="KW-1185">Reference proteome</keyword>
<gene>
    <name evidence="6" type="ORF">GFSPODELE1_LOCUS7755</name>
</gene>
<dbReference type="Pfam" id="PF18564">
    <property type="entry name" value="Glyco_hydro_5_C"/>
    <property type="match status" value="1"/>
</dbReference>
<reference evidence="7" key="1">
    <citation type="submission" date="2024-04" db="EMBL/GenBank/DDBJ databases">
        <authorList>
            <person name="Shaw F."/>
            <person name="Minotto A."/>
        </authorList>
    </citation>
    <scope>NUCLEOTIDE SEQUENCE [LARGE SCALE GENOMIC DNA]</scope>
</reference>
<organism evidence="6 7">
    <name type="scientific">Somion occarium</name>
    <dbReference type="NCBI Taxonomy" id="3059160"/>
    <lineage>
        <taxon>Eukaryota</taxon>
        <taxon>Fungi</taxon>
        <taxon>Dikarya</taxon>
        <taxon>Basidiomycota</taxon>
        <taxon>Agaricomycotina</taxon>
        <taxon>Agaricomycetes</taxon>
        <taxon>Polyporales</taxon>
        <taxon>Cerrenaceae</taxon>
        <taxon>Somion</taxon>
    </lineage>
</organism>
<feature type="transmembrane region" description="Helical" evidence="4">
    <location>
        <begin position="806"/>
        <end position="826"/>
    </location>
</feature>
<evidence type="ECO:0000313" key="7">
    <source>
        <dbReference type="Proteomes" id="UP001497453"/>
    </source>
</evidence>
<dbReference type="PANTHER" id="PTHR31308:SF5">
    <property type="entry name" value="ERGOSTERYL-BETA-GLUCOSIDASE"/>
    <property type="match status" value="1"/>
</dbReference>
<dbReference type="InterPro" id="IPR052066">
    <property type="entry name" value="Glycosphingolipid_Hydrolases"/>
</dbReference>
<evidence type="ECO:0000256" key="1">
    <source>
        <dbReference type="ARBA" id="ARBA00005641"/>
    </source>
</evidence>
<evidence type="ECO:0000259" key="5">
    <source>
        <dbReference type="Pfam" id="PF18564"/>
    </source>
</evidence>
<dbReference type="InterPro" id="IPR041036">
    <property type="entry name" value="GH5_C"/>
</dbReference>
<dbReference type="Gene3D" id="2.60.40.1180">
    <property type="entry name" value="Golgi alpha-mannosidase II"/>
    <property type="match status" value="1"/>
</dbReference>
<dbReference type="EMBL" id="OZ037948">
    <property type="protein sequence ID" value="CAL1710310.1"/>
    <property type="molecule type" value="Genomic_DNA"/>
</dbReference>
<dbReference type="PROSITE" id="PS00659">
    <property type="entry name" value="GLYCOSYL_HYDROL_F5"/>
    <property type="match status" value="1"/>
</dbReference>
<evidence type="ECO:0000256" key="4">
    <source>
        <dbReference type="SAM" id="Phobius"/>
    </source>
</evidence>
<dbReference type="Proteomes" id="UP001497453">
    <property type="component" value="Chromosome 5"/>
</dbReference>
<dbReference type="PANTHER" id="PTHR31308">
    <property type="match status" value="1"/>
</dbReference>
<dbReference type="InterPro" id="IPR018087">
    <property type="entry name" value="Glyco_hydro_5_CS"/>
</dbReference>
<keyword evidence="3" id="KW-0326">Glycosidase</keyword>
<evidence type="ECO:0000256" key="2">
    <source>
        <dbReference type="ARBA" id="ARBA00022801"/>
    </source>
</evidence>
<dbReference type="Gene3D" id="3.20.20.80">
    <property type="entry name" value="Glycosidases"/>
    <property type="match status" value="2"/>
</dbReference>
<dbReference type="InterPro" id="IPR017853">
    <property type="entry name" value="GH"/>
</dbReference>
<name>A0ABP1DRD3_9APHY</name>
<feature type="domain" description="Glycoside hydrolase family 5 C-terminal" evidence="5">
    <location>
        <begin position="669"/>
        <end position="787"/>
    </location>
</feature>